<organism evidence="1">
    <name type="scientific">marine sediment metagenome</name>
    <dbReference type="NCBI Taxonomy" id="412755"/>
    <lineage>
        <taxon>unclassified sequences</taxon>
        <taxon>metagenomes</taxon>
        <taxon>ecological metagenomes</taxon>
    </lineage>
</organism>
<dbReference type="AlphaFoldDB" id="X1N7I8"/>
<sequence>MSTPPDEQEFLTALGEETLLDTDLIRKLGWTDEKFERIKDALLRREKIERIGPYKLRAKEVVPLKYVVPYLEPCTKKDIMREAKELFQKYKYITKKAVSKRGVVYETPKWTVFNWRAYLLWACRKYGSYLTPFSDEEYHDPQTLRDYDTPEGFVEANLKFKPPEVEDYSTYKAIEKQELSERRTEELQHLADELSRFRRKELREADVHLLTEKQIRTWDAAIKQARKQRDEAKRTTTLKDKELD</sequence>
<proteinExistence type="predicted"/>
<comment type="caution">
    <text evidence="1">The sequence shown here is derived from an EMBL/GenBank/DDBJ whole genome shotgun (WGS) entry which is preliminary data.</text>
</comment>
<feature type="non-terminal residue" evidence="1">
    <location>
        <position position="244"/>
    </location>
</feature>
<reference evidence="1" key="1">
    <citation type="journal article" date="2014" name="Front. Microbiol.">
        <title>High frequency of phylogenetically diverse reductive dehalogenase-homologous genes in deep subseafloor sedimentary metagenomes.</title>
        <authorList>
            <person name="Kawai M."/>
            <person name="Futagami T."/>
            <person name="Toyoda A."/>
            <person name="Takaki Y."/>
            <person name="Nishi S."/>
            <person name="Hori S."/>
            <person name="Arai W."/>
            <person name="Tsubouchi T."/>
            <person name="Morono Y."/>
            <person name="Uchiyama I."/>
            <person name="Ito T."/>
            <person name="Fujiyama A."/>
            <person name="Inagaki F."/>
            <person name="Takami H."/>
        </authorList>
    </citation>
    <scope>NUCLEOTIDE SEQUENCE</scope>
    <source>
        <strain evidence="1">Expedition CK06-06</strain>
    </source>
</reference>
<protein>
    <submittedName>
        <fullName evidence="1">Uncharacterized protein</fullName>
    </submittedName>
</protein>
<dbReference type="EMBL" id="BARV01024999">
    <property type="protein sequence ID" value="GAI39543.1"/>
    <property type="molecule type" value="Genomic_DNA"/>
</dbReference>
<evidence type="ECO:0000313" key="1">
    <source>
        <dbReference type="EMBL" id="GAI39543.1"/>
    </source>
</evidence>
<gene>
    <name evidence="1" type="ORF">S06H3_40698</name>
</gene>
<name>X1N7I8_9ZZZZ</name>
<accession>X1N7I8</accession>